<dbReference type="EMBL" id="MU864964">
    <property type="protein sequence ID" value="KAK4463049.1"/>
    <property type="molecule type" value="Genomic_DNA"/>
</dbReference>
<accession>A0AAV9HSJ7</accession>
<feature type="signal peptide" evidence="1">
    <location>
        <begin position="1"/>
        <end position="18"/>
    </location>
</feature>
<evidence type="ECO:0000256" key="1">
    <source>
        <dbReference type="SAM" id="SignalP"/>
    </source>
</evidence>
<sequence>MKLLLLFNALALTGQALASVQCTVRGSSLVKRMCEFDNCPSTGFARAGQVLHAGCLADCSTEADPWVKLLDDTYVRATEATISNCQSSSTPSSIKDLPRCHVQSKSPKPSNCATLAASRLSNLSKEKLNPPPFKRSAPSNSTIIAARDVPAGNSSTSANSTTTVITPRKPALARKSVNVLPKWYKHRAVRSNAVPVPANVTVPAPGSNGTAGVNGTEVSGAKKLPVLLSTRAIEAPNATFPNATETSNATVTYKRKPRAPRRAQLWG</sequence>
<reference evidence="2" key="2">
    <citation type="submission" date="2023-06" db="EMBL/GenBank/DDBJ databases">
        <authorList>
            <consortium name="Lawrence Berkeley National Laboratory"/>
            <person name="Mondo S.J."/>
            <person name="Hensen N."/>
            <person name="Bonometti L."/>
            <person name="Westerberg I."/>
            <person name="Brannstrom I.O."/>
            <person name="Guillou S."/>
            <person name="Cros-Aarteil S."/>
            <person name="Calhoun S."/>
            <person name="Haridas S."/>
            <person name="Kuo A."/>
            <person name="Pangilinan J."/>
            <person name="Riley R."/>
            <person name="Labutti K."/>
            <person name="Andreopoulos B."/>
            <person name="Lipzen A."/>
            <person name="Chen C."/>
            <person name="Yanf M."/>
            <person name="Daum C."/>
            <person name="Ng V."/>
            <person name="Clum A."/>
            <person name="Steindorff A."/>
            <person name="Ohm R."/>
            <person name="Martin F."/>
            <person name="Silar P."/>
            <person name="Natvig D."/>
            <person name="Lalanne C."/>
            <person name="Gautier V."/>
            <person name="Ament-Velasquez S.L."/>
            <person name="Kruys A."/>
            <person name="Hutchinson M.I."/>
            <person name="Powell A.J."/>
            <person name="Barry K."/>
            <person name="Miller A.N."/>
            <person name="Grigoriev I.V."/>
            <person name="Debuchy R."/>
            <person name="Gladieux P."/>
            <person name="Thoren M.H."/>
            <person name="Johannesson H."/>
        </authorList>
    </citation>
    <scope>NUCLEOTIDE SEQUENCE</scope>
    <source>
        <strain evidence="2">PSN324</strain>
    </source>
</reference>
<dbReference type="Proteomes" id="UP001321749">
    <property type="component" value="Unassembled WGS sequence"/>
</dbReference>
<comment type="caution">
    <text evidence="2">The sequence shown here is derived from an EMBL/GenBank/DDBJ whole genome shotgun (WGS) entry which is preliminary data.</text>
</comment>
<keyword evidence="3" id="KW-1185">Reference proteome</keyword>
<proteinExistence type="predicted"/>
<feature type="chain" id="PRO_5043429357" evidence="1">
    <location>
        <begin position="19"/>
        <end position="267"/>
    </location>
</feature>
<keyword evidence="1" id="KW-0732">Signal</keyword>
<protein>
    <submittedName>
        <fullName evidence="2">Uncharacterized protein</fullName>
    </submittedName>
</protein>
<organism evidence="2 3">
    <name type="scientific">Cladorrhinum samala</name>
    <dbReference type="NCBI Taxonomy" id="585594"/>
    <lineage>
        <taxon>Eukaryota</taxon>
        <taxon>Fungi</taxon>
        <taxon>Dikarya</taxon>
        <taxon>Ascomycota</taxon>
        <taxon>Pezizomycotina</taxon>
        <taxon>Sordariomycetes</taxon>
        <taxon>Sordariomycetidae</taxon>
        <taxon>Sordariales</taxon>
        <taxon>Podosporaceae</taxon>
        <taxon>Cladorrhinum</taxon>
    </lineage>
</organism>
<gene>
    <name evidence="2" type="ORF">QBC42DRAFT_285891</name>
</gene>
<dbReference type="AlphaFoldDB" id="A0AAV9HSJ7"/>
<evidence type="ECO:0000313" key="3">
    <source>
        <dbReference type="Proteomes" id="UP001321749"/>
    </source>
</evidence>
<name>A0AAV9HSJ7_9PEZI</name>
<evidence type="ECO:0000313" key="2">
    <source>
        <dbReference type="EMBL" id="KAK4463049.1"/>
    </source>
</evidence>
<reference evidence="2" key="1">
    <citation type="journal article" date="2023" name="Mol. Phylogenet. Evol.">
        <title>Genome-scale phylogeny and comparative genomics of the fungal order Sordariales.</title>
        <authorList>
            <person name="Hensen N."/>
            <person name="Bonometti L."/>
            <person name="Westerberg I."/>
            <person name="Brannstrom I.O."/>
            <person name="Guillou S."/>
            <person name="Cros-Aarteil S."/>
            <person name="Calhoun S."/>
            <person name="Haridas S."/>
            <person name="Kuo A."/>
            <person name="Mondo S."/>
            <person name="Pangilinan J."/>
            <person name="Riley R."/>
            <person name="LaButti K."/>
            <person name="Andreopoulos B."/>
            <person name="Lipzen A."/>
            <person name="Chen C."/>
            <person name="Yan M."/>
            <person name="Daum C."/>
            <person name="Ng V."/>
            <person name="Clum A."/>
            <person name="Steindorff A."/>
            <person name="Ohm R.A."/>
            <person name="Martin F."/>
            <person name="Silar P."/>
            <person name="Natvig D.O."/>
            <person name="Lalanne C."/>
            <person name="Gautier V."/>
            <person name="Ament-Velasquez S.L."/>
            <person name="Kruys A."/>
            <person name="Hutchinson M.I."/>
            <person name="Powell A.J."/>
            <person name="Barry K."/>
            <person name="Miller A.N."/>
            <person name="Grigoriev I.V."/>
            <person name="Debuchy R."/>
            <person name="Gladieux P."/>
            <person name="Hiltunen Thoren M."/>
            <person name="Johannesson H."/>
        </authorList>
    </citation>
    <scope>NUCLEOTIDE SEQUENCE</scope>
    <source>
        <strain evidence="2">PSN324</strain>
    </source>
</reference>